<dbReference type="Proteomes" id="UP001341840">
    <property type="component" value="Unassembled WGS sequence"/>
</dbReference>
<accession>A0ABU6XUW5</accession>
<name>A0ABU6XUW5_9FABA</name>
<evidence type="ECO:0000313" key="2">
    <source>
        <dbReference type="EMBL" id="MED6201436.1"/>
    </source>
</evidence>
<feature type="compositionally biased region" description="Polar residues" evidence="1">
    <location>
        <begin position="80"/>
        <end position="95"/>
    </location>
</feature>
<feature type="region of interest" description="Disordered" evidence="1">
    <location>
        <begin position="78"/>
        <end position="97"/>
    </location>
</feature>
<reference evidence="2 3" key="1">
    <citation type="journal article" date="2023" name="Plants (Basel)">
        <title>Bridging the Gap: Combining Genomics and Transcriptomics Approaches to Understand Stylosanthes scabra, an Orphan Legume from the Brazilian Caatinga.</title>
        <authorList>
            <person name="Ferreira-Neto J.R.C."/>
            <person name="da Silva M.D."/>
            <person name="Binneck E."/>
            <person name="de Melo N.F."/>
            <person name="da Silva R.H."/>
            <person name="de Melo A.L.T.M."/>
            <person name="Pandolfi V."/>
            <person name="Bustamante F.O."/>
            <person name="Brasileiro-Vidal A.C."/>
            <person name="Benko-Iseppon A.M."/>
        </authorList>
    </citation>
    <scope>NUCLEOTIDE SEQUENCE [LARGE SCALE GENOMIC DNA]</scope>
    <source>
        <tissue evidence="2">Leaves</tissue>
    </source>
</reference>
<protein>
    <submittedName>
        <fullName evidence="2">Uncharacterized protein</fullName>
    </submittedName>
</protein>
<evidence type="ECO:0000256" key="1">
    <source>
        <dbReference type="SAM" id="MobiDB-lite"/>
    </source>
</evidence>
<evidence type="ECO:0000313" key="3">
    <source>
        <dbReference type="Proteomes" id="UP001341840"/>
    </source>
</evidence>
<proteinExistence type="predicted"/>
<sequence>MDLKLDLVCNLAARLPLTAAAPRPTDLLRTRFATCRSSTERVFRESEIVSSPPIHRSAICRRPLTASAVVPLQLSPLPASGSTPSPCQRSTSETTAPILVAIDSP</sequence>
<keyword evidence="3" id="KW-1185">Reference proteome</keyword>
<comment type="caution">
    <text evidence="2">The sequence shown here is derived from an EMBL/GenBank/DDBJ whole genome shotgun (WGS) entry which is preliminary data.</text>
</comment>
<organism evidence="2 3">
    <name type="scientific">Stylosanthes scabra</name>
    <dbReference type="NCBI Taxonomy" id="79078"/>
    <lineage>
        <taxon>Eukaryota</taxon>
        <taxon>Viridiplantae</taxon>
        <taxon>Streptophyta</taxon>
        <taxon>Embryophyta</taxon>
        <taxon>Tracheophyta</taxon>
        <taxon>Spermatophyta</taxon>
        <taxon>Magnoliopsida</taxon>
        <taxon>eudicotyledons</taxon>
        <taxon>Gunneridae</taxon>
        <taxon>Pentapetalae</taxon>
        <taxon>rosids</taxon>
        <taxon>fabids</taxon>
        <taxon>Fabales</taxon>
        <taxon>Fabaceae</taxon>
        <taxon>Papilionoideae</taxon>
        <taxon>50 kb inversion clade</taxon>
        <taxon>dalbergioids sensu lato</taxon>
        <taxon>Dalbergieae</taxon>
        <taxon>Pterocarpus clade</taxon>
        <taxon>Stylosanthes</taxon>
    </lineage>
</organism>
<gene>
    <name evidence="2" type="ORF">PIB30_094974</name>
</gene>
<dbReference type="EMBL" id="JASCZI010213585">
    <property type="protein sequence ID" value="MED6201436.1"/>
    <property type="molecule type" value="Genomic_DNA"/>
</dbReference>